<dbReference type="Pfam" id="PF04892">
    <property type="entry name" value="VanZ"/>
    <property type="match status" value="1"/>
</dbReference>
<reference evidence="3 4" key="1">
    <citation type="journal article" date="2021" name="Int. J. Syst. Evol. Microbiol.">
        <title>Steroidobacter gossypii sp. nov., isolated from soil of cotton cropping field.</title>
        <authorList>
            <person name="Huang R."/>
            <person name="Yang S."/>
            <person name="Zhen C."/>
            <person name="Liu W."/>
        </authorList>
    </citation>
    <scope>NUCLEOTIDE SEQUENCE [LARGE SCALE GENOMIC DNA]</scope>
    <source>
        <strain evidence="3 4">S1-65</strain>
    </source>
</reference>
<dbReference type="NCBIfam" id="NF037970">
    <property type="entry name" value="vanZ_1"/>
    <property type="match status" value="1"/>
</dbReference>
<keyword evidence="1" id="KW-0472">Membrane</keyword>
<protein>
    <submittedName>
        <fullName evidence="3">VanZ family protein</fullName>
    </submittedName>
</protein>
<dbReference type="Proteomes" id="UP000661077">
    <property type="component" value="Unassembled WGS sequence"/>
</dbReference>
<accession>A0ABS1WZL0</accession>
<proteinExistence type="predicted"/>
<dbReference type="PANTHER" id="PTHR28008:SF1">
    <property type="entry name" value="DOMAIN PROTEIN, PUTATIVE (AFU_ORTHOLOGUE AFUA_3G10980)-RELATED"/>
    <property type="match status" value="1"/>
</dbReference>
<comment type="caution">
    <text evidence="3">The sequence shown here is derived from an EMBL/GenBank/DDBJ whole genome shotgun (WGS) entry which is preliminary data.</text>
</comment>
<dbReference type="RefSeq" id="WP_203168523.1">
    <property type="nucleotide sequence ID" value="NZ_JAEVLS010000003.1"/>
</dbReference>
<feature type="domain" description="VanZ-like" evidence="2">
    <location>
        <begin position="44"/>
        <end position="112"/>
    </location>
</feature>
<sequence>MLSLRFPRLWLGLGWFAVALAIFVCLAPIEKLPQPPTLSDKAEHFIAYLLLAVWFAGIYERHRYWIIGAGLLVMGIGIEFAQSAMGLGRHGDFRDVIANASGILAGLTLCWFGLGAWMQWVEALVSKTQVGKS</sequence>
<evidence type="ECO:0000259" key="2">
    <source>
        <dbReference type="Pfam" id="PF04892"/>
    </source>
</evidence>
<feature type="transmembrane region" description="Helical" evidence="1">
    <location>
        <begin position="12"/>
        <end position="30"/>
    </location>
</feature>
<dbReference type="InterPro" id="IPR006976">
    <property type="entry name" value="VanZ-like"/>
</dbReference>
<keyword evidence="1" id="KW-0812">Transmembrane</keyword>
<evidence type="ECO:0000313" key="3">
    <source>
        <dbReference type="EMBL" id="MBM0106419.1"/>
    </source>
</evidence>
<feature type="transmembrane region" description="Helical" evidence="1">
    <location>
        <begin position="65"/>
        <end position="84"/>
    </location>
</feature>
<gene>
    <name evidence="3" type="ORF">JM946_16930</name>
</gene>
<evidence type="ECO:0000313" key="4">
    <source>
        <dbReference type="Proteomes" id="UP000661077"/>
    </source>
</evidence>
<dbReference type="EMBL" id="JAEVLS010000003">
    <property type="protein sequence ID" value="MBM0106419.1"/>
    <property type="molecule type" value="Genomic_DNA"/>
</dbReference>
<keyword evidence="1" id="KW-1133">Transmembrane helix</keyword>
<name>A0ABS1WZL0_9GAMM</name>
<feature type="transmembrane region" description="Helical" evidence="1">
    <location>
        <begin position="96"/>
        <end position="118"/>
    </location>
</feature>
<feature type="transmembrane region" description="Helical" evidence="1">
    <location>
        <begin position="42"/>
        <end position="59"/>
    </location>
</feature>
<keyword evidence="4" id="KW-1185">Reference proteome</keyword>
<organism evidence="3 4">
    <name type="scientific">Steroidobacter gossypii</name>
    <dbReference type="NCBI Taxonomy" id="2805490"/>
    <lineage>
        <taxon>Bacteria</taxon>
        <taxon>Pseudomonadati</taxon>
        <taxon>Pseudomonadota</taxon>
        <taxon>Gammaproteobacteria</taxon>
        <taxon>Steroidobacterales</taxon>
        <taxon>Steroidobacteraceae</taxon>
        <taxon>Steroidobacter</taxon>
    </lineage>
</organism>
<dbReference type="PANTHER" id="PTHR28008">
    <property type="entry name" value="DOMAIN PROTEIN, PUTATIVE (AFU_ORTHOLOGUE AFUA_3G10980)-RELATED"/>
    <property type="match status" value="1"/>
</dbReference>
<evidence type="ECO:0000256" key="1">
    <source>
        <dbReference type="SAM" id="Phobius"/>
    </source>
</evidence>